<name>A0ABQ9JD96_9CUCU</name>
<dbReference type="EMBL" id="JAPWTJ010000748">
    <property type="protein sequence ID" value="KAJ8975930.1"/>
    <property type="molecule type" value="Genomic_DNA"/>
</dbReference>
<accession>A0ABQ9JD96</accession>
<gene>
    <name evidence="1" type="ORF">NQ317_014890</name>
</gene>
<comment type="caution">
    <text evidence="1">The sequence shown here is derived from an EMBL/GenBank/DDBJ whole genome shotgun (WGS) entry which is preliminary data.</text>
</comment>
<organism evidence="1 2">
    <name type="scientific">Molorchus minor</name>
    <dbReference type="NCBI Taxonomy" id="1323400"/>
    <lineage>
        <taxon>Eukaryota</taxon>
        <taxon>Metazoa</taxon>
        <taxon>Ecdysozoa</taxon>
        <taxon>Arthropoda</taxon>
        <taxon>Hexapoda</taxon>
        <taxon>Insecta</taxon>
        <taxon>Pterygota</taxon>
        <taxon>Neoptera</taxon>
        <taxon>Endopterygota</taxon>
        <taxon>Coleoptera</taxon>
        <taxon>Polyphaga</taxon>
        <taxon>Cucujiformia</taxon>
        <taxon>Chrysomeloidea</taxon>
        <taxon>Cerambycidae</taxon>
        <taxon>Lamiinae</taxon>
        <taxon>Monochamini</taxon>
        <taxon>Molorchus</taxon>
    </lineage>
</organism>
<evidence type="ECO:0000313" key="2">
    <source>
        <dbReference type="Proteomes" id="UP001162164"/>
    </source>
</evidence>
<evidence type="ECO:0000313" key="1">
    <source>
        <dbReference type="EMBL" id="KAJ8975930.1"/>
    </source>
</evidence>
<feature type="non-terminal residue" evidence="1">
    <location>
        <position position="333"/>
    </location>
</feature>
<keyword evidence="2" id="KW-1185">Reference proteome</keyword>
<protein>
    <submittedName>
        <fullName evidence="1">Uncharacterized protein</fullName>
    </submittedName>
</protein>
<sequence>MGVKTPLFICNTNTLGHIDYGIPIVANKSTDYRTSTSLSHQYIPTIPQEFDCRVPRKIKPELLEKNVALRDGIRSIYNIEYVKKSKQDNQARYGRGVLANEIHYLRSLQEKMFIDPPAPMEDSKSEAKDAYTMKFYVPKYREVLPPAISARCEIIGLGRPLQPTISPGSQGFWKYLDIYMTDNRLRYPMYTSDQVNMAKEDFPTFYSGSGKYKTLNQPLPGPLTGNKSVWDKTFFKFQFPPKLLSRAPKHVPNLGLRSEYMANYQFRTDLDTFPYRDQSGVLFGDSLSDASAWQNLCPPGMYCTEQCHIGTGWPVRMVVDTGKSEKEPVPRDP</sequence>
<proteinExistence type="predicted"/>
<reference evidence="1" key="1">
    <citation type="journal article" date="2023" name="Insect Mol. Biol.">
        <title>Genome sequencing provides insights into the evolution of gene families encoding plant cell wall-degrading enzymes in longhorned beetles.</title>
        <authorList>
            <person name="Shin N.R."/>
            <person name="Okamura Y."/>
            <person name="Kirsch R."/>
            <person name="Pauchet Y."/>
        </authorList>
    </citation>
    <scope>NUCLEOTIDE SEQUENCE</scope>
    <source>
        <strain evidence="1">MMC_N1</strain>
    </source>
</reference>
<dbReference type="Proteomes" id="UP001162164">
    <property type="component" value="Unassembled WGS sequence"/>
</dbReference>